<sequence length="44" mass="5105">MGKDQCLYCYTVLKKMLTRQEIPGNMEQLIAACLTKPKKQLNFL</sequence>
<name>E4WLG0_PHODD</name>
<protein>
    <submittedName>
        <fullName evidence="1">Uncharacterized protein</fullName>
    </submittedName>
</protein>
<geneLocation type="plasmid" evidence="1">
    <name>pPHDD1</name>
</geneLocation>
<proteinExistence type="predicted"/>
<organism evidence="1">
    <name type="scientific">Photobacterium damselae subsp. damselae</name>
    <name type="common">Listonella damsela</name>
    <dbReference type="NCBI Taxonomy" id="85581"/>
    <lineage>
        <taxon>Bacteria</taxon>
        <taxon>Pseudomonadati</taxon>
        <taxon>Pseudomonadota</taxon>
        <taxon>Gammaproteobacteria</taxon>
        <taxon>Vibrionales</taxon>
        <taxon>Vibrionaceae</taxon>
        <taxon>Photobacterium</taxon>
    </lineage>
</organism>
<reference evidence="1" key="1">
    <citation type="submission" date="2009-11" db="EMBL/GenBank/DDBJ databases">
        <title>Identification of virulence genes in Photobacterium damselae subsp. damselae by Supression Subtractive hybridization: damselysin toxin is encoded on a large conjugative plasmid.</title>
        <authorList>
            <person name="Rivas A.J."/>
            <person name="Lemos M.L."/>
            <person name="Osorio C.R."/>
        </authorList>
    </citation>
    <scope>NUCLEOTIDE SEQUENCE [LARGE SCALE GENOMIC DNA]</scope>
    <source>
        <strain evidence="1">RM71</strain>
        <plasmid evidence="1">pPHDD1</plasmid>
    </source>
</reference>
<dbReference type="AlphaFoldDB" id="E4WLG0"/>
<gene>
    <name evidence="1" type="primary">orf112</name>
</gene>
<keyword evidence="1" id="KW-0614">Plasmid</keyword>
<evidence type="ECO:0000313" key="1">
    <source>
        <dbReference type="EMBL" id="CBX86878.1"/>
    </source>
</evidence>
<accession>E4WLG0</accession>
<dbReference type="EMBL" id="FN597600">
    <property type="protein sequence ID" value="CBX86878.1"/>
    <property type="molecule type" value="Genomic_DNA"/>
</dbReference>